<dbReference type="Gene3D" id="1.10.10.10">
    <property type="entry name" value="Winged helix-like DNA-binding domain superfamily/Winged helix DNA-binding domain"/>
    <property type="match status" value="1"/>
</dbReference>
<evidence type="ECO:0000259" key="4">
    <source>
        <dbReference type="PROSITE" id="PS51118"/>
    </source>
</evidence>
<evidence type="ECO:0000256" key="1">
    <source>
        <dbReference type="ARBA" id="ARBA00023015"/>
    </source>
</evidence>
<keyword evidence="6" id="KW-1185">Reference proteome</keyword>
<organism evidence="5 6">
    <name type="scientific">Microbispora siamensis</name>
    <dbReference type="NCBI Taxonomy" id="564413"/>
    <lineage>
        <taxon>Bacteria</taxon>
        <taxon>Bacillati</taxon>
        <taxon>Actinomycetota</taxon>
        <taxon>Actinomycetes</taxon>
        <taxon>Streptosporangiales</taxon>
        <taxon>Streptosporangiaceae</taxon>
        <taxon>Microbispora</taxon>
    </lineage>
</organism>
<evidence type="ECO:0000256" key="3">
    <source>
        <dbReference type="ARBA" id="ARBA00023163"/>
    </source>
</evidence>
<dbReference type="InterPro" id="IPR036390">
    <property type="entry name" value="WH_DNA-bd_sf"/>
</dbReference>
<dbReference type="PANTHER" id="PTHR33204">
    <property type="entry name" value="TRANSCRIPTIONAL REGULATOR, MARR FAMILY"/>
    <property type="match status" value="1"/>
</dbReference>
<gene>
    <name evidence="5" type="ORF">Msi02_44670</name>
</gene>
<dbReference type="InterPro" id="IPR002577">
    <property type="entry name" value="HTH_HxlR"/>
</dbReference>
<evidence type="ECO:0000256" key="2">
    <source>
        <dbReference type="ARBA" id="ARBA00023125"/>
    </source>
</evidence>
<sequence>MAARSSDGDTRREWVPAVLAARDDTTCRVREVLDRVGEKWAVTVIAELGRKPRRYNELRRAIPGVSQRMLTATLRGLERDGLVRRTVHPVVPPRVDYELTPLGGTLLNTVSALLDWAVEHIDDVDGARAEYDGRQEVAAPG</sequence>
<reference evidence="5 6" key="1">
    <citation type="submission" date="2021-01" db="EMBL/GenBank/DDBJ databases">
        <title>Whole genome shotgun sequence of Microbispora siamensis NBRC 104113.</title>
        <authorList>
            <person name="Komaki H."/>
            <person name="Tamura T."/>
        </authorList>
    </citation>
    <scope>NUCLEOTIDE SEQUENCE [LARGE SCALE GENOMIC DNA]</scope>
    <source>
        <strain evidence="5 6">NBRC 104113</strain>
    </source>
</reference>
<feature type="domain" description="HTH hxlR-type" evidence="4">
    <location>
        <begin position="27"/>
        <end position="125"/>
    </location>
</feature>
<dbReference type="InterPro" id="IPR036388">
    <property type="entry name" value="WH-like_DNA-bd_sf"/>
</dbReference>
<evidence type="ECO:0000313" key="5">
    <source>
        <dbReference type="EMBL" id="GIH63650.1"/>
    </source>
</evidence>
<dbReference type="EMBL" id="BOOF01000027">
    <property type="protein sequence ID" value="GIH63650.1"/>
    <property type="molecule type" value="Genomic_DNA"/>
</dbReference>
<dbReference type="Proteomes" id="UP000660454">
    <property type="component" value="Unassembled WGS sequence"/>
</dbReference>
<dbReference type="SUPFAM" id="SSF46785">
    <property type="entry name" value="Winged helix' DNA-binding domain"/>
    <property type="match status" value="1"/>
</dbReference>
<proteinExistence type="predicted"/>
<dbReference type="Pfam" id="PF01638">
    <property type="entry name" value="HxlR"/>
    <property type="match status" value="1"/>
</dbReference>
<dbReference type="PANTHER" id="PTHR33204:SF39">
    <property type="entry name" value="TRANSCRIPTIONAL REGULATORY PROTEIN"/>
    <property type="match status" value="1"/>
</dbReference>
<protein>
    <submittedName>
        <fullName evidence="5">HxlR family transcriptional regulator</fullName>
    </submittedName>
</protein>
<name>A0ABQ4GQD8_9ACTN</name>
<evidence type="ECO:0000313" key="6">
    <source>
        <dbReference type="Proteomes" id="UP000660454"/>
    </source>
</evidence>
<comment type="caution">
    <text evidence="5">The sequence shown here is derived from an EMBL/GenBank/DDBJ whole genome shotgun (WGS) entry which is preliminary data.</text>
</comment>
<keyword evidence="1" id="KW-0805">Transcription regulation</keyword>
<dbReference type="PROSITE" id="PS51118">
    <property type="entry name" value="HTH_HXLR"/>
    <property type="match status" value="1"/>
</dbReference>
<accession>A0ABQ4GQD8</accession>
<keyword evidence="3" id="KW-0804">Transcription</keyword>
<keyword evidence="2" id="KW-0238">DNA-binding</keyword>
<dbReference type="RefSeq" id="WP_204050057.1">
    <property type="nucleotide sequence ID" value="NZ_BOOF01000027.1"/>
</dbReference>